<dbReference type="Gene3D" id="2.60.40.2170">
    <property type="entry name" value="Wnt, WIF domain"/>
    <property type="match status" value="1"/>
</dbReference>
<evidence type="ECO:0000256" key="3">
    <source>
        <dbReference type="ARBA" id="ARBA00022729"/>
    </source>
</evidence>
<evidence type="ECO:0000313" key="16">
    <source>
        <dbReference type="RefSeq" id="XP_045543926.1"/>
    </source>
</evidence>
<evidence type="ECO:0000256" key="9">
    <source>
        <dbReference type="ARBA" id="ARBA00023180"/>
    </source>
</evidence>
<evidence type="ECO:0000256" key="1">
    <source>
        <dbReference type="ARBA" id="ARBA00004167"/>
    </source>
</evidence>
<organism evidence="15 16">
    <name type="scientific">Salmo salar</name>
    <name type="common">Atlantic salmon</name>
    <dbReference type="NCBI Taxonomy" id="8030"/>
    <lineage>
        <taxon>Eukaryota</taxon>
        <taxon>Metazoa</taxon>
        <taxon>Chordata</taxon>
        <taxon>Craniata</taxon>
        <taxon>Vertebrata</taxon>
        <taxon>Euteleostomi</taxon>
        <taxon>Actinopterygii</taxon>
        <taxon>Neopterygii</taxon>
        <taxon>Teleostei</taxon>
        <taxon>Protacanthopterygii</taxon>
        <taxon>Salmoniformes</taxon>
        <taxon>Salmonidae</taxon>
        <taxon>Salmoninae</taxon>
        <taxon>Salmo</taxon>
    </lineage>
</organism>
<feature type="domain" description="WIF" evidence="14">
    <location>
        <begin position="64"/>
        <end position="191"/>
    </location>
</feature>
<dbReference type="InterPro" id="IPR000719">
    <property type="entry name" value="Prot_kinase_dom"/>
</dbReference>
<dbReference type="InterPro" id="IPR050122">
    <property type="entry name" value="RTK"/>
</dbReference>
<dbReference type="PROSITE" id="PS00109">
    <property type="entry name" value="PROTEIN_KINASE_TYR"/>
    <property type="match status" value="1"/>
</dbReference>
<evidence type="ECO:0000256" key="6">
    <source>
        <dbReference type="ARBA" id="ARBA00022989"/>
    </source>
</evidence>
<dbReference type="SUPFAM" id="SSF56112">
    <property type="entry name" value="Protein kinase-like (PK-like)"/>
    <property type="match status" value="1"/>
</dbReference>
<dbReference type="InterPro" id="IPR008266">
    <property type="entry name" value="Tyr_kinase_AS"/>
</dbReference>
<keyword evidence="2 11" id="KW-0812">Transmembrane</keyword>
<evidence type="ECO:0000256" key="10">
    <source>
        <dbReference type="SAM" id="MobiDB-lite"/>
    </source>
</evidence>
<feature type="transmembrane region" description="Helical" evidence="11">
    <location>
        <begin position="226"/>
        <end position="248"/>
    </location>
</feature>
<dbReference type="Gene3D" id="3.30.200.20">
    <property type="entry name" value="Phosphorylase Kinase, domain 1"/>
    <property type="match status" value="1"/>
</dbReference>
<dbReference type="Pfam" id="PF02019">
    <property type="entry name" value="WIF"/>
    <property type="match status" value="1"/>
</dbReference>
<dbReference type="PROSITE" id="PS50011">
    <property type="entry name" value="PROTEIN_KINASE_DOM"/>
    <property type="match status" value="1"/>
</dbReference>
<dbReference type="PRINTS" id="PR00109">
    <property type="entry name" value="TYRKINASE"/>
</dbReference>
<dbReference type="CDD" id="cd05043">
    <property type="entry name" value="PTK_Ryk"/>
    <property type="match status" value="1"/>
</dbReference>
<keyword evidence="16" id="KW-0418">Kinase</keyword>
<accession>A0ABM3CBK0</accession>
<name>A0ABM3CBK0_SALSA</name>
<dbReference type="PROSITE" id="PS50814">
    <property type="entry name" value="WIF"/>
    <property type="match status" value="1"/>
</dbReference>
<evidence type="ECO:0000259" key="14">
    <source>
        <dbReference type="PROSITE" id="PS50814"/>
    </source>
</evidence>
<gene>
    <name evidence="16" type="primary">LOC106560633</name>
</gene>
<dbReference type="InterPro" id="IPR011009">
    <property type="entry name" value="Kinase-like_dom_sf"/>
</dbReference>
<evidence type="ECO:0000256" key="5">
    <source>
        <dbReference type="ARBA" id="ARBA00022840"/>
    </source>
</evidence>
<keyword evidence="4" id="KW-0547">Nucleotide-binding</keyword>
<dbReference type="GO" id="GO:0016301">
    <property type="term" value="F:kinase activity"/>
    <property type="evidence" value="ECO:0007669"/>
    <property type="project" value="UniProtKB-KW"/>
</dbReference>
<protein>
    <submittedName>
        <fullName evidence="16">Tyrosine-protein kinase RYK isoform X4</fullName>
    </submittedName>
</protein>
<keyword evidence="7 11" id="KW-0472">Membrane</keyword>
<dbReference type="Proteomes" id="UP001652741">
    <property type="component" value="Chromosome ssa10"/>
</dbReference>
<keyword evidence="15" id="KW-1185">Reference proteome</keyword>
<comment type="subcellular location">
    <subcellularLocation>
        <location evidence="1">Membrane</location>
        <topology evidence="1">Single-pass membrane protein</topology>
    </subcellularLocation>
</comment>
<feature type="signal peptide" evidence="12">
    <location>
        <begin position="1"/>
        <end position="46"/>
    </location>
</feature>
<evidence type="ECO:0000256" key="12">
    <source>
        <dbReference type="SAM" id="SignalP"/>
    </source>
</evidence>
<proteinExistence type="predicted"/>
<dbReference type="InterPro" id="IPR038677">
    <property type="entry name" value="WIF_sf"/>
</dbReference>
<reference evidence="16" key="1">
    <citation type="submission" date="2025-08" db="UniProtKB">
        <authorList>
            <consortium name="RefSeq"/>
        </authorList>
    </citation>
    <scope>IDENTIFICATION</scope>
</reference>
<evidence type="ECO:0000256" key="11">
    <source>
        <dbReference type="SAM" id="Phobius"/>
    </source>
</evidence>
<keyword evidence="16" id="KW-0808">Transferase</keyword>
<keyword evidence="3 12" id="KW-0732">Signal</keyword>
<evidence type="ECO:0000256" key="2">
    <source>
        <dbReference type="ARBA" id="ARBA00022692"/>
    </source>
</evidence>
<feature type="domain" description="Protein kinase" evidence="13">
    <location>
        <begin position="328"/>
        <end position="601"/>
    </location>
</feature>
<feature type="chain" id="PRO_5045433043" evidence="12">
    <location>
        <begin position="47"/>
        <end position="605"/>
    </location>
</feature>
<sequence length="605" mass="68124">MLLGQQGLVRRCGNPSVCRGWPHSVQWRLGGLLFFLLLVERTVCLASTSSVPAPVINNLHSVNVYMSEEEVKKLLGLDAELYYVRDDVVNHYALSFILPVPSETNSLHFTWRSKDKVEYRMGFHVDNPAAMNQPQSNISTQGEVPRTASVFRVDLFCSGKVDGEAVLTVQLNLTIHSNNFTVLNFKRRKMCYKRIDSDPKITPVSNNKTIQRPENGVSIPTTSTRVFYISVGVCCAVIFLVAIVLAVMHLHSMKRVELDDSVSDSGSSQGLSQPSTQTTQYLRADTPNNASAVTSYPSLRIEKNDLRSVSLLEAKAKVKDISISRLRVTLRDVLHEGTFGRIFHGVLLDEKDPAKEKYCFVKTVKDHASEMQVTMMLTESCKLRGLHHRNLLPISHVCTEEGEKPMVLLPYMNWGNLKLFLRQCKLAEANNPQAVSQQDLVHMAIQIACGMSYLARREVIHKDLAARNCVIDDSMQVKICDNALSRDLFPMDYHCLGDNENRPVRWMALESLLNHDFSTASDVWAFGVSLWELMTLGQTPYVDIDPFEMAAYLKDGYRIAQPINCPDELFAVMACCWALDPEERPKFQQLVQCLTEFHAALGAYV</sequence>
<keyword evidence="6 11" id="KW-1133">Transmembrane helix</keyword>
<dbReference type="SMART" id="SM00469">
    <property type="entry name" value="WIF"/>
    <property type="match status" value="1"/>
</dbReference>
<dbReference type="PANTHER" id="PTHR24416:SF349">
    <property type="entry name" value="TYROSINE-PROTEIN KINASE RYK"/>
    <property type="match status" value="1"/>
</dbReference>
<dbReference type="InterPro" id="IPR003306">
    <property type="entry name" value="WIF"/>
</dbReference>
<evidence type="ECO:0000256" key="7">
    <source>
        <dbReference type="ARBA" id="ARBA00023136"/>
    </source>
</evidence>
<evidence type="ECO:0000259" key="13">
    <source>
        <dbReference type="PROSITE" id="PS50011"/>
    </source>
</evidence>
<evidence type="ECO:0000256" key="4">
    <source>
        <dbReference type="ARBA" id="ARBA00022741"/>
    </source>
</evidence>
<dbReference type="GeneID" id="106560633"/>
<evidence type="ECO:0000313" key="15">
    <source>
        <dbReference type="Proteomes" id="UP001652741"/>
    </source>
</evidence>
<dbReference type="InterPro" id="IPR001245">
    <property type="entry name" value="Ser-Thr/Tyr_kinase_cat_dom"/>
</dbReference>
<feature type="compositionally biased region" description="Low complexity" evidence="10">
    <location>
        <begin position="263"/>
        <end position="280"/>
    </location>
</feature>
<dbReference type="PANTHER" id="PTHR24416">
    <property type="entry name" value="TYROSINE-PROTEIN KINASE RECEPTOR"/>
    <property type="match status" value="1"/>
</dbReference>
<dbReference type="RefSeq" id="XP_045543926.1">
    <property type="nucleotide sequence ID" value="XM_045687970.1"/>
</dbReference>
<dbReference type="Gene3D" id="1.10.510.10">
    <property type="entry name" value="Transferase(Phosphotransferase) domain 1"/>
    <property type="match status" value="1"/>
</dbReference>
<feature type="region of interest" description="Disordered" evidence="10">
    <location>
        <begin position="263"/>
        <end position="289"/>
    </location>
</feature>
<evidence type="ECO:0000256" key="8">
    <source>
        <dbReference type="ARBA" id="ARBA00023170"/>
    </source>
</evidence>
<keyword evidence="8" id="KW-0675">Receptor</keyword>
<dbReference type="Pfam" id="PF07714">
    <property type="entry name" value="PK_Tyr_Ser-Thr"/>
    <property type="match status" value="1"/>
</dbReference>
<keyword evidence="5" id="KW-0067">ATP-binding</keyword>
<keyword evidence="9" id="KW-0325">Glycoprotein</keyword>